<keyword evidence="10" id="KW-1185">Reference proteome</keyword>
<feature type="chain" id="PRO_5009134211" description="ER membrane protein complex subunit 7 beta-sandwich domain-containing protein" evidence="7">
    <location>
        <begin position="21"/>
        <end position="228"/>
    </location>
</feature>
<keyword evidence="3 7" id="KW-0732">Signal</keyword>
<dbReference type="InterPro" id="IPR019008">
    <property type="entry name" value="Beta_sandwich_EMC7"/>
</dbReference>
<dbReference type="AlphaFoldDB" id="A0A1E3QEP4"/>
<evidence type="ECO:0000259" key="8">
    <source>
        <dbReference type="Pfam" id="PF09430"/>
    </source>
</evidence>
<comment type="subcellular location">
    <subcellularLocation>
        <location evidence="1">Membrane</location>
        <topology evidence="1">Single-pass membrane protein</topology>
    </subcellularLocation>
</comment>
<dbReference type="PANTHER" id="PTHR13605:SF4">
    <property type="entry name" value="ER MEMBRANE PROTEIN COMPLEX SUBUNIT 7"/>
    <property type="match status" value="1"/>
</dbReference>
<dbReference type="PANTHER" id="PTHR13605">
    <property type="entry name" value="ER MEMBRANE PROTEIN COMPLEX SUBUNIT 7"/>
    <property type="match status" value="1"/>
</dbReference>
<evidence type="ECO:0000256" key="7">
    <source>
        <dbReference type="SAM" id="SignalP"/>
    </source>
</evidence>
<keyword evidence="4" id="KW-1133">Transmembrane helix</keyword>
<evidence type="ECO:0000256" key="2">
    <source>
        <dbReference type="ARBA" id="ARBA00022692"/>
    </source>
</evidence>
<dbReference type="Proteomes" id="UP000094385">
    <property type="component" value="Unassembled WGS sequence"/>
</dbReference>
<evidence type="ECO:0000256" key="6">
    <source>
        <dbReference type="SAM" id="MobiDB-lite"/>
    </source>
</evidence>
<name>A0A1E3QEP4_LIPST</name>
<gene>
    <name evidence="9" type="ORF">LIPSTDRAFT_66955</name>
</gene>
<evidence type="ECO:0000256" key="5">
    <source>
        <dbReference type="ARBA" id="ARBA00023136"/>
    </source>
</evidence>
<evidence type="ECO:0000313" key="10">
    <source>
        <dbReference type="Proteomes" id="UP000094385"/>
    </source>
</evidence>
<dbReference type="GO" id="GO:0072546">
    <property type="term" value="C:EMC complex"/>
    <property type="evidence" value="ECO:0007669"/>
    <property type="project" value="TreeGrafter"/>
</dbReference>
<accession>A0A1E3QEP4</accession>
<dbReference type="Pfam" id="PF09430">
    <property type="entry name" value="EMC7_beta-sandw"/>
    <property type="match status" value="1"/>
</dbReference>
<dbReference type="EMBL" id="KV454289">
    <property type="protein sequence ID" value="ODQ76100.1"/>
    <property type="molecule type" value="Genomic_DNA"/>
</dbReference>
<protein>
    <recommendedName>
        <fullName evidence="8">ER membrane protein complex subunit 7 beta-sandwich domain-containing protein</fullName>
    </recommendedName>
</protein>
<keyword evidence="5" id="KW-0472">Membrane</keyword>
<feature type="signal peptide" evidence="7">
    <location>
        <begin position="1"/>
        <end position="20"/>
    </location>
</feature>
<dbReference type="InterPro" id="IPR039163">
    <property type="entry name" value="EMC7"/>
</dbReference>
<feature type="compositionally biased region" description="Low complexity" evidence="6">
    <location>
        <begin position="202"/>
        <end position="222"/>
    </location>
</feature>
<reference evidence="9 10" key="1">
    <citation type="journal article" date="2016" name="Proc. Natl. Acad. Sci. U.S.A.">
        <title>Comparative genomics of biotechnologically important yeasts.</title>
        <authorList>
            <person name="Riley R."/>
            <person name="Haridas S."/>
            <person name="Wolfe K.H."/>
            <person name="Lopes M.R."/>
            <person name="Hittinger C.T."/>
            <person name="Goeker M."/>
            <person name="Salamov A.A."/>
            <person name="Wisecaver J.H."/>
            <person name="Long T.M."/>
            <person name="Calvey C.H."/>
            <person name="Aerts A.L."/>
            <person name="Barry K.W."/>
            <person name="Choi C."/>
            <person name="Clum A."/>
            <person name="Coughlan A.Y."/>
            <person name="Deshpande S."/>
            <person name="Douglass A.P."/>
            <person name="Hanson S.J."/>
            <person name="Klenk H.-P."/>
            <person name="LaButti K.M."/>
            <person name="Lapidus A."/>
            <person name="Lindquist E.A."/>
            <person name="Lipzen A.M."/>
            <person name="Meier-Kolthoff J.P."/>
            <person name="Ohm R.A."/>
            <person name="Otillar R.P."/>
            <person name="Pangilinan J.L."/>
            <person name="Peng Y."/>
            <person name="Rokas A."/>
            <person name="Rosa C.A."/>
            <person name="Scheuner C."/>
            <person name="Sibirny A.A."/>
            <person name="Slot J.C."/>
            <person name="Stielow J.B."/>
            <person name="Sun H."/>
            <person name="Kurtzman C.P."/>
            <person name="Blackwell M."/>
            <person name="Grigoriev I.V."/>
            <person name="Jeffries T.W."/>
        </authorList>
    </citation>
    <scope>NUCLEOTIDE SEQUENCE [LARGE SCALE GENOMIC DNA]</scope>
    <source>
        <strain evidence="9 10">NRRL Y-11557</strain>
    </source>
</reference>
<feature type="region of interest" description="Disordered" evidence="6">
    <location>
        <begin position="202"/>
        <end position="228"/>
    </location>
</feature>
<organism evidence="9 10">
    <name type="scientific">Lipomyces starkeyi NRRL Y-11557</name>
    <dbReference type="NCBI Taxonomy" id="675824"/>
    <lineage>
        <taxon>Eukaryota</taxon>
        <taxon>Fungi</taxon>
        <taxon>Dikarya</taxon>
        <taxon>Ascomycota</taxon>
        <taxon>Saccharomycotina</taxon>
        <taxon>Lipomycetes</taxon>
        <taxon>Lipomycetales</taxon>
        <taxon>Lipomycetaceae</taxon>
        <taxon>Lipomyces</taxon>
    </lineage>
</organism>
<evidence type="ECO:0000256" key="4">
    <source>
        <dbReference type="ARBA" id="ARBA00022989"/>
    </source>
</evidence>
<evidence type="ECO:0000313" key="9">
    <source>
        <dbReference type="EMBL" id="ODQ76100.1"/>
    </source>
</evidence>
<sequence>MLRWNLILTALFLLAHAVSAYSLRGFLDSTVANGLHLTFSPTTEVILRSAAAKYKAYIRADGMSFVFLNVTAGSYALSVNSAEHVFPTLRVDVAESDVEVFLTHRGNEWDFKGPRQPYPIELKPFSPVVYYQYREGFNILKLFKNPMLIISLLTLGMVFVLPRIMDSLDPEQLKEIQQQQAKSVPSAIANPMNFDVASYLAGKSSGPSASGSSTSQSKTAGGPRSRKP</sequence>
<feature type="domain" description="ER membrane protein complex subunit 7 beta-sandwich" evidence="8">
    <location>
        <begin position="40"/>
        <end position="150"/>
    </location>
</feature>
<keyword evidence="2" id="KW-0812">Transmembrane</keyword>
<proteinExistence type="predicted"/>
<dbReference type="OrthoDB" id="27095at2759"/>
<evidence type="ECO:0000256" key="1">
    <source>
        <dbReference type="ARBA" id="ARBA00004167"/>
    </source>
</evidence>
<evidence type="ECO:0000256" key="3">
    <source>
        <dbReference type="ARBA" id="ARBA00022729"/>
    </source>
</evidence>
<dbReference type="STRING" id="675824.A0A1E3QEP4"/>